<reference evidence="11" key="1">
    <citation type="journal article" date="2019" name="Int. J. Syst. Evol. Microbiol.">
        <title>The Global Catalogue of Microorganisms (GCM) 10K type strain sequencing project: providing services to taxonomists for standard genome sequencing and annotation.</title>
        <authorList>
            <consortium name="The Broad Institute Genomics Platform"/>
            <consortium name="The Broad Institute Genome Sequencing Center for Infectious Disease"/>
            <person name="Wu L."/>
            <person name="Ma J."/>
        </authorList>
    </citation>
    <scope>NUCLEOTIDE SEQUENCE [LARGE SCALE GENOMIC DNA]</scope>
    <source>
        <strain evidence="11">CCUG 43114</strain>
    </source>
</reference>
<keyword evidence="11" id="KW-1185">Reference proteome</keyword>
<dbReference type="NCBIfam" id="NF001567">
    <property type="entry name" value="PRK00389.1"/>
    <property type="match status" value="1"/>
</dbReference>
<gene>
    <name evidence="7 10" type="primary">gcvT</name>
    <name evidence="10" type="ORF">ACFPJ6_03550</name>
</gene>
<keyword evidence="4 7" id="KW-0808">Transferase</keyword>
<dbReference type="PIRSF" id="PIRSF006487">
    <property type="entry name" value="GcvT"/>
    <property type="match status" value="1"/>
</dbReference>
<sequence length="383" mass="39664">MVDTSSALVRPPLHAAHEAAGARLAEFGGWLMPVEHGAGTLAEHAAVRERVGLFDVSHLGTVLVRGDGALAHVDSVLSNALSRIEAGQAQYTLCLDESGGIVDDLIVYRVADDDLVLVPNAANAAEVVRRLRDGAPAGVEVVDVHGDVAVLAVQGPRSDAVLAAAGLPHGHDYMSFVVSGDATAGAERTVVCRTGYTGERGYEVLVPAARALEVWERLREAVAAEGGLPAGLAARDTLRTEMGYPLHGNDISRDVSPVQAGLGFAVGWRKERFTGRDAVVAEKESGPARRATGLVATGRGVPRAGMAVHVPAAEGGTAPALGPRVGTVTSGTFSPTTRTGIALALLDTAAGLSDGDEVVLDVRGRVLPCRVQRPPFVPSHVRD</sequence>
<dbReference type="InterPro" id="IPR006222">
    <property type="entry name" value="GCVT_N"/>
</dbReference>
<dbReference type="PANTHER" id="PTHR43757:SF2">
    <property type="entry name" value="AMINOMETHYLTRANSFERASE, MITOCHONDRIAL"/>
    <property type="match status" value="1"/>
</dbReference>
<protein>
    <recommendedName>
        <fullName evidence="2 7">Aminomethyltransferase</fullName>
        <ecNumber evidence="2 7">2.1.2.10</ecNumber>
    </recommendedName>
    <alternativeName>
        <fullName evidence="5 7">Glycine cleavage system T protein</fullName>
    </alternativeName>
</protein>
<dbReference type="SUPFAM" id="SSF101790">
    <property type="entry name" value="Aminomethyltransferase beta-barrel domain"/>
    <property type="match status" value="1"/>
</dbReference>
<dbReference type="SUPFAM" id="SSF103025">
    <property type="entry name" value="Folate-binding domain"/>
    <property type="match status" value="1"/>
</dbReference>
<dbReference type="InterPro" id="IPR028896">
    <property type="entry name" value="GcvT/YgfZ/DmdA"/>
</dbReference>
<evidence type="ECO:0000313" key="10">
    <source>
        <dbReference type="EMBL" id="MFC5379861.1"/>
    </source>
</evidence>
<evidence type="ECO:0000256" key="1">
    <source>
        <dbReference type="ARBA" id="ARBA00008609"/>
    </source>
</evidence>
<evidence type="ECO:0000259" key="9">
    <source>
        <dbReference type="Pfam" id="PF08669"/>
    </source>
</evidence>
<dbReference type="Pfam" id="PF08669">
    <property type="entry name" value="GCV_T_C"/>
    <property type="match status" value="1"/>
</dbReference>
<organism evidence="10 11">
    <name type="scientific">Aquipuribacter nitratireducens</name>
    <dbReference type="NCBI Taxonomy" id="650104"/>
    <lineage>
        <taxon>Bacteria</taxon>
        <taxon>Bacillati</taxon>
        <taxon>Actinomycetota</taxon>
        <taxon>Actinomycetes</taxon>
        <taxon>Micrococcales</taxon>
        <taxon>Intrasporangiaceae</taxon>
        <taxon>Aquipuribacter</taxon>
    </lineage>
</organism>
<feature type="domain" description="Aminomethyltransferase C-terminal" evidence="9">
    <location>
        <begin position="289"/>
        <end position="377"/>
    </location>
</feature>
<dbReference type="Proteomes" id="UP001596122">
    <property type="component" value="Unassembled WGS sequence"/>
</dbReference>
<comment type="caution">
    <text evidence="10">The sequence shown here is derived from an EMBL/GenBank/DDBJ whole genome shotgun (WGS) entry which is preliminary data.</text>
</comment>
<dbReference type="InterPro" id="IPR029043">
    <property type="entry name" value="GcvT/YgfZ_C"/>
</dbReference>
<keyword evidence="3 7" id="KW-0032">Aminotransferase</keyword>
<evidence type="ECO:0000256" key="6">
    <source>
        <dbReference type="ARBA" id="ARBA00047665"/>
    </source>
</evidence>
<dbReference type="NCBIfam" id="TIGR00528">
    <property type="entry name" value="gcvT"/>
    <property type="match status" value="1"/>
</dbReference>
<dbReference type="PANTHER" id="PTHR43757">
    <property type="entry name" value="AMINOMETHYLTRANSFERASE"/>
    <property type="match status" value="1"/>
</dbReference>
<comment type="similarity">
    <text evidence="1 7">Belongs to the GcvT family.</text>
</comment>
<evidence type="ECO:0000259" key="8">
    <source>
        <dbReference type="Pfam" id="PF01571"/>
    </source>
</evidence>
<comment type="subunit">
    <text evidence="7">The glycine cleavage system is composed of four proteins: P, T, L and H.</text>
</comment>
<dbReference type="Gene3D" id="3.30.1360.120">
    <property type="entry name" value="Probable tRNA modification gtpase trme, domain 1"/>
    <property type="match status" value="1"/>
</dbReference>
<dbReference type="EMBL" id="JBHSLD010000004">
    <property type="protein sequence ID" value="MFC5379861.1"/>
    <property type="molecule type" value="Genomic_DNA"/>
</dbReference>
<comment type="catalytic activity">
    <reaction evidence="6 7">
        <text>N(6)-[(R)-S(8)-aminomethyldihydrolipoyl]-L-lysyl-[protein] + (6S)-5,6,7,8-tetrahydrofolate = N(6)-[(R)-dihydrolipoyl]-L-lysyl-[protein] + (6R)-5,10-methylene-5,6,7,8-tetrahydrofolate + NH4(+)</text>
        <dbReference type="Rhea" id="RHEA:16945"/>
        <dbReference type="Rhea" id="RHEA-COMP:10475"/>
        <dbReference type="Rhea" id="RHEA-COMP:10492"/>
        <dbReference type="ChEBI" id="CHEBI:15636"/>
        <dbReference type="ChEBI" id="CHEBI:28938"/>
        <dbReference type="ChEBI" id="CHEBI:57453"/>
        <dbReference type="ChEBI" id="CHEBI:83100"/>
        <dbReference type="ChEBI" id="CHEBI:83143"/>
        <dbReference type="EC" id="2.1.2.10"/>
    </reaction>
</comment>
<feature type="domain" description="GCVT N-terminal" evidence="8">
    <location>
        <begin position="13"/>
        <end position="270"/>
    </location>
</feature>
<evidence type="ECO:0000256" key="2">
    <source>
        <dbReference type="ARBA" id="ARBA00012616"/>
    </source>
</evidence>
<dbReference type="RefSeq" id="WP_340269084.1">
    <property type="nucleotide sequence ID" value="NZ_JBBEOG010000003.1"/>
</dbReference>
<evidence type="ECO:0000256" key="4">
    <source>
        <dbReference type="ARBA" id="ARBA00022679"/>
    </source>
</evidence>
<dbReference type="InterPro" id="IPR022903">
    <property type="entry name" value="GcvT_bac"/>
</dbReference>
<dbReference type="EC" id="2.1.2.10" evidence="2 7"/>
<dbReference type="InterPro" id="IPR013977">
    <property type="entry name" value="GcvT_C"/>
</dbReference>
<proteinExistence type="inferred from homology"/>
<dbReference type="GO" id="GO:0004047">
    <property type="term" value="F:aminomethyltransferase activity"/>
    <property type="evidence" value="ECO:0007669"/>
    <property type="project" value="UniProtKB-EC"/>
</dbReference>
<dbReference type="Pfam" id="PF01571">
    <property type="entry name" value="GCV_T"/>
    <property type="match status" value="1"/>
</dbReference>
<evidence type="ECO:0000313" key="11">
    <source>
        <dbReference type="Proteomes" id="UP001596122"/>
    </source>
</evidence>
<dbReference type="InterPro" id="IPR006223">
    <property type="entry name" value="GcvT"/>
</dbReference>
<evidence type="ECO:0000256" key="7">
    <source>
        <dbReference type="HAMAP-Rule" id="MF_00259"/>
    </source>
</evidence>
<dbReference type="InterPro" id="IPR027266">
    <property type="entry name" value="TrmE/GcvT-like"/>
</dbReference>
<evidence type="ECO:0000256" key="5">
    <source>
        <dbReference type="ARBA" id="ARBA00031395"/>
    </source>
</evidence>
<comment type="function">
    <text evidence="7">The glycine cleavage system catalyzes the degradation of glycine.</text>
</comment>
<evidence type="ECO:0000256" key="3">
    <source>
        <dbReference type="ARBA" id="ARBA00022576"/>
    </source>
</evidence>
<accession>A0ABW0GL78</accession>
<name>A0ABW0GL78_9MICO</name>
<dbReference type="HAMAP" id="MF_00259">
    <property type="entry name" value="GcvT"/>
    <property type="match status" value="1"/>
</dbReference>